<dbReference type="Proteomes" id="UP001057452">
    <property type="component" value="Chromosome 24"/>
</dbReference>
<gene>
    <name evidence="1" type="ORF">KUCAC02_020314</name>
</gene>
<name>A0ACB9VRR9_CHAAC</name>
<accession>A0ACB9VRR9</accession>
<proteinExistence type="predicted"/>
<sequence length="73" mass="7571">GAGGTMPRSEGKGATWVCKLAQAIRHGHLILGIQPLAGTASLRKALSWGLMGSGTVEERSSQLGVQEWGQSPT</sequence>
<keyword evidence="2" id="KW-1185">Reference proteome</keyword>
<evidence type="ECO:0000313" key="2">
    <source>
        <dbReference type="Proteomes" id="UP001057452"/>
    </source>
</evidence>
<feature type="non-terminal residue" evidence="1">
    <location>
        <position position="1"/>
    </location>
</feature>
<dbReference type="EMBL" id="CM043808">
    <property type="protein sequence ID" value="KAI4802478.1"/>
    <property type="molecule type" value="Genomic_DNA"/>
</dbReference>
<evidence type="ECO:0000313" key="1">
    <source>
        <dbReference type="EMBL" id="KAI4802478.1"/>
    </source>
</evidence>
<protein>
    <submittedName>
        <fullName evidence="1">Uncharacterized protein</fullName>
    </submittedName>
</protein>
<comment type="caution">
    <text evidence="1">The sequence shown here is derived from an EMBL/GenBank/DDBJ whole genome shotgun (WGS) entry which is preliminary data.</text>
</comment>
<reference evidence="1" key="1">
    <citation type="submission" date="2022-05" db="EMBL/GenBank/DDBJ databases">
        <title>Chromosome-level genome of Chaenocephalus aceratus.</title>
        <authorList>
            <person name="Park H."/>
        </authorList>
    </citation>
    <scope>NUCLEOTIDE SEQUENCE</scope>
    <source>
        <strain evidence="1">KU_202001</strain>
    </source>
</reference>
<feature type="non-terminal residue" evidence="1">
    <location>
        <position position="73"/>
    </location>
</feature>
<organism evidence="1 2">
    <name type="scientific">Chaenocephalus aceratus</name>
    <name type="common">Blackfin icefish</name>
    <name type="synonym">Chaenichthys aceratus</name>
    <dbReference type="NCBI Taxonomy" id="36190"/>
    <lineage>
        <taxon>Eukaryota</taxon>
        <taxon>Metazoa</taxon>
        <taxon>Chordata</taxon>
        <taxon>Craniata</taxon>
        <taxon>Vertebrata</taxon>
        <taxon>Euteleostomi</taxon>
        <taxon>Actinopterygii</taxon>
        <taxon>Neopterygii</taxon>
        <taxon>Teleostei</taxon>
        <taxon>Neoteleostei</taxon>
        <taxon>Acanthomorphata</taxon>
        <taxon>Eupercaria</taxon>
        <taxon>Perciformes</taxon>
        <taxon>Notothenioidei</taxon>
        <taxon>Channichthyidae</taxon>
        <taxon>Chaenocephalus</taxon>
    </lineage>
</organism>